<feature type="compositionally biased region" description="Basic and acidic residues" evidence="1">
    <location>
        <begin position="212"/>
        <end position="223"/>
    </location>
</feature>
<keyword evidence="3" id="KW-1185">Reference proteome</keyword>
<feature type="compositionally biased region" description="Basic and acidic residues" evidence="1">
    <location>
        <begin position="1"/>
        <end position="45"/>
    </location>
</feature>
<name>A0A4Z2HP42_9TELE</name>
<evidence type="ECO:0000256" key="1">
    <source>
        <dbReference type="SAM" id="MobiDB-lite"/>
    </source>
</evidence>
<evidence type="ECO:0000313" key="3">
    <source>
        <dbReference type="Proteomes" id="UP000314294"/>
    </source>
</evidence>
<comment type="caution">
    <text evidence="2">The sequence shown here is derived from an EMBL/GenBank/DDBJ whole genome shotgun (WGS) entry which is preliminary data.</text>
</comment>
<protein>
    <submittedName>
        <fullName evidence="2">Uncharacterized protein</fullName>
    </submittedName>
</protein>
<organism evidence="2 3">
    <name type="scientific">Liparis tanakae</name>
    <name type="common">Tanaka's snailfish</name>
    <dbReference type="NCBI Taxonomy" id="230148"/>
    <lineage>
        <taxon>Eukaryota</taxon>
        <taxon>Metazoa</taxon>
        <taxon>Chordata</taxon>
        <taxon>Craniata</taxon>
        <taxon>Vertebrata</taxon>
        <taxon>Euteleostomi</taxon>
        <taxon>Actinopterygii</taxon>
        <taxon>Neopterygii</taxon>
        <taxon>Teleostei</taxon>
        <taxon>Neoteleostei</taxon>
        <taxon>Acanthomorphata</taxon>
        <taxon>Eupercaria</taxon>
        <taxon>Perciformes</taxon>
        <taxon>Cottioidei</taxon>
        <taxon>Cottales</taxon>
        <taxon>Liparidae</taxon>
        <taxon>Liparis</taxon>
    </lineage>
</organism>
<feature type="region of interest" description="Disordered" evidence="1">
    <location>
        <begin position="173"/>
        <end position="223"/>
    </location>
</feature>
<sequence>MFSFTHDETRRKRAADEREIEEERKETERPRRGYEEGRSVDGNGREEEEEEEFIRNVVAGHGEDAVGYLIFHIPPLSPFLIHRLTMMNFPQLYRSWQKKFARQSFESEAQTARLVMSAQGRKSVWERYPCICVSVCLGVHVHAVCSGGGRGTAFTAHHLHFHTQFVMSVTRQAESRGSHRTKMAASIPQMGKEKRGRTLWGGRKGDGGAVARPERDGENKTNK</sequence>
<dbReference type="AlphaFoldDB" id="A0A4Z2HP42"/>
<dbReference type="Proteomes" id="UP000314294">
    <property type="component" value="Unassembled WGS sequence"/>
</dbReference>
<proteinExistence type="predicted"/>
<reference evidence="2 3" key="1">
    <citation type="submission" date="2019-03" db="EMBL/GenBank/DDBJ databases">
        <title>First draft genome of Liparis tanakae, snailfish: a comprehensive survey of snailfish specific genes.</title>
        <authorList>
            <person name="Kim W."/>
            <person name="Song I."/>
            <person name="Jeong J.-H."/>
            <person name="Kim D."/>
            <person name="Kim S."/>
            <person name="Ryu S."/>
            <person name="Song J.Y."/>
            <person name="Lee S.K."/>
        </authorList>
    </citation>
    <scope>NUCLEOTIDE SEQUENCE [LARGE SCALE GENOMIC DNA]</scope>
    <source>
        <tissue evidence="2">Muscle</tissue>
    </source>
</reference>
<dbReference type="EMBL" id="SRLO01000211">
    <property type="protein sequence ID" value="TNN67035.1"/>
    <property type="molecule type" value="Genomic_DNA"/>
</dbReference>
<evidence type="ECO:0000313" key="2">
    <source>
        <dbReference type="EMBL" id="TNN67035.1"/>
    </source>
</evidence>
<feature type="region of interest" description="Disordered" evidence="1">
    <location>
        <begin position="1"/>
        <end position="51"/>
    </location>
</feature>
<gene>
    <name evidence="2" type="ORF">EYF80_022808</name>
</gene>
<accession>A0A4Z2HP42</accession>